<keyword evidence="4" id="KW-1185">Reference proteome</keyword>
<proteinExistence type="predicted"/>
<sequence>MLRRLSLAAFLALSATAPAFAHLNPAEHGSLAAGFSHPLFGLDHILVMVAVGLWAANLGGRALYLVPAAFVGTMIAGFGAAILGAPLPFVEPVILASIVFLGLMVTLALPLPLGGVMGAVAFFAFFHGHAHGGELGAAGALLFAAGFAIATAMLHAAGIGAGIALGRVQRAGLFTRIAGAATALAGLWLAFAG</sequence>
<dbReference type="Proteomes" id="UP000007374">
    <property type="component" value="Unassembled WGS sequence"/>
</dbReference>
<name>K2PPL7_9HYPH</name>
<feature type="transmembrane region" description="Helical" evidence="1">
    <location>
        <begin position="63"/>
        <end position="87"/>
    </location>
</feature>
<accession>K2PPL7</accession>
<feature type="chain" id="PRO_5003865561" evidence="2">
    <location>
        <begin position="22"/>
        <end position="193"/>
    </location>
</feature>
<dbReference type="eggNOG" id="COG2370">
    <property type="taxonomic scope" value="Bacteria"/>
</dbReference>
<dbReference type="PATRIC" id="fig|1231190.3.peg.1425"/>
<evidence type="ECO:0000313" key="4">
    <source>
        <dbReference type="Proteomes" id="UP000007374"/>
    </source>
</evidence>
<feature type="signal peptide" evidence="2">
    <location>
        <begin position="1"/>
        <end position="21"/>
    </location>
</feature>
<feature type="transmembrane region" description="Helical" evidence="1">
    <location>
        <begin position="171"/>
        <end position="191"/>
    </location>
</feature>
<dbReference type="InterPro" id="IPR007038">
    <property type="entry name" value="HupE_UreJ"/>
</dbReference>
<dbReference type="AlphaFoldDB" id="K2PPL7"/>
<comment type="caution">
    <text evidence="3">The sequence shown here is derived from an EMBL/GenBank/DDBJ whole genome shotgun (WGS) entry which is preliminary data.</text>
</comment>
<feature type="transmembrane region" description="Helical" evidence="1">
    <location>
        <begin position="37"/>
        <end position="56"/>
    </location>
</feature>
<keyword evidence="2" id="KW-0732">Signal</keyword>
<evidence type="ECO:0000256" key="2">
    <source>
        <dbReference type="SAM" id="SignalP"/>
    </source>
</evidence>
<protein>
    <submittedName>
        <fullName evidence="3">HupE-UreJ family metal transporter</fullName>
    </submittedName>
</protein>
<dbReference type="EMBL" id="AMSI01000004">
    <property type="protein sequence ID" value="EKF43017.1"/>
    <property type="molecule type" value="Genomic_DNA"/>
</dbReference>
<dbReference type="RefSeq" id="WP_009449917.1">
    <property type="nucleotide sequence ID" value="NZ_AMSI01000004.1"/>
</dbReference>
<evidence type="ECO:0000256" key="1">
    <source>
        <dbReference type="SAM" id="Phobius"/>
    </source>
</evidence>
<dbReference type="STRING" id="721133.SAMN05216176_10554"/>
<reference evidence="3 4" key="1">
    <citation type="journal article" date="2012" name="J. Bacteriol.">
        <title>Genome Sequence of Nitratireductor indicus Type Strain C115.</title>
        <authorList>
            <person name="Lai Q."/>
            <person name="Li G."/>
            <person name="Yu Z."/>
            <person name="Shao Z."/>
        </authorList>
    </citation>
    <scope>NUCLEOTIDE SEQUENCE [LARGE SCALE GENOMIC DNA]</scope>
    <source>
        <strain evidence="3 4">C115</strain>
    </source>
</reference>
<dbReference type="Pfam" id="PF04955">
    <property type="entry name" value="HupE_UreJ"/>
    <property type="match status" value="1"/>
</dbReference>
<feature type="transmembrane region" description="Helical" evidence="1">
    <location>
        <begin position="93"/>
        <end position="126"/>
    </location>
</feature>
<evidence type="ECO:0000313" key="3">
    <source>
        <dbReference type="EMBL" id="EKF43017.1"/>
    </source>
</evidence>
<keyword evidence="1" id="KW-1133">Transmembrane helix</keyword>
<gene>
    <name evidence="3" type="ORF">NA8A_06769</name>
</gene>
<organism evidence="3 4">
    <name type="scientific">Nitratireductor indicus C115</name>
    <dbReference type="NCBI Taxonomy" id="1231190"/>
    <lineage>
        <taxon>Bacteria</taxon>
        <taxon>Pseudomonadati</taxon>
        <taxon>Pseudomonadota</taxon>
        <taxon>Alphaproteobacteria</taxon>
        <taxon>Hyphomicrobiales</taxon>
        <taxon>Phyllobacteriaceae</taxon>
        <taxon>Nitratireductor</taxon>
    </lineage>
</organism>
<dbReference type="OrthoDB" id="9808192at2"/>
<keyword evidence="1" id="KW-0472">Membrane</keyword>
<feature type="transmembrane region" description="Helical" evidence="1">
    <location>
        <begin position="138"/>
        <end position="165"/>
    </location>
</feature>
<keyword evidence="1" id="KW-0812">Transmembrane</keyword>
<dbReference type="PIRSF" id="PIRSF016919">
    <property type="entry name" value="HupE_UreJ"/>
    <property type="match status" value="1"/>
</dbReference>